<proteinExistence type="predicted"/>
<organism evidence="3 4">
    <name type="scientific">Macrosiphum euphorbiae</name>
    <name type="common">potato aphid</name>
    <dbReference type="NCBI Taxonomy" id="13131"/>
    <lineage>
        <taxon>Eukaryota</taxon>
        <taxon>Metazoa</taxon>
        <taxon>Ecdysozoa</taxon>
        <taxon>Arthropoda</taxon>
        <taxon>Hexapoda</taxon>
        <taxon>Insecta</taxon>
        <taxon>Pterygota</taxon>
        <taxon>Neoptera</taxon>
        <taxon>Paraneoptera</taxon>
        <taxon>Hemiptera</taxon>
        <taxon>Sternorrhyncha</taxon>
        <taxon>Aphidomorpha</taxon>
        <taxon>Aphidoidea</taxon>
        <taxon>Aphididae</taxon>
        <taxon>Macrosiphini</taxon>
        <taxon>Macrosiphum</taxon>
    </lineage>
</organism>
<evidence type="ECO:0000313" key="4">
    <source>
        <dbReference type="Proteomes" id="UP001160148"/>
    </source>
</evidence>
<gene>
    <name evidence="3" type="ORF">MEUPH1_LOCUS12517</name>
</gene>
<evidence type="ECO:0000313" key="3">
    <source>
        <dbReference type="EMBL" id="CAI6356824.1"/>
    </source>
</evidence>
<sequence length="129" mass="14911">MHNALNWKEKKFEKYVIAVFLYILGAFDCLWWAQLVIYMRNAGCRSGLVKLTKIYLYGRRAVMQFGNQTVTLTKGCPQGSEYGPDLWKLAVNPLLSVDPPTCTELIAYADDLLWRKSCRAIKSWKRITK</sequence>
<feature type="transmembrane region" description="Helical" evidence="1">
    <location>
        <begin position="15"/>
        <end position="38"/>
    </location>
</feature>
<keyword evidence="1" id="KW-0812">Transmembrane</keyword>
<dbReference type="EMBL" id="CARXXK010000002">
    <property type="protein sequence ID" value="CAI6356824.1"/>
    <property type="molecule type" value="Genomic_DNA"/>
</dbReference>
<name>A0AAV0WLF5_9HEMI</name>
<evidence type="ECO:0000259" key="2">
    <source>
        <dbReference type="Pfam" id="PF00078"/>
    </source>
</evidence>
<keyword evidence="4" id="KW-1185">Reference proteome</keyword>
<keyword evidence="1" id="KW-1133">Transmembrane helix</keyword>
<reference evidence="3 4" key="1">
    <citation type="submission" date="2023-01" db="EMBL/GenBank/DDBJ databases">
        <authorList>
            <person name="Whitehead M."/>
        </authorList>
    </citation>
    <scope>NUCLEOTIDE SEQUENCE [LARGE SCALE GENOMIC DNA]</scope>
</reference>
<evidence type="ECO:0000256" key="1">
    <source>
        <dbReference type="SAM" id="Phobius"/>
    </source>
</evidence>
<protein>
    <recommendedName>
        <fullName evidence="2">Reverse transcriptase domain-containing protein</fullName>
    </recommendedName>
</protein>
<dbReference type="AlphaFoldDB" id="A0AAV0WLF5"/>
<keyword evidence="1" id="KW-0472">Membrane</keyword>
<comment type="caution">
    <text evidence="3">The sequence shown here is derived from an EMBL/GenBank/DDBJ whole genome shotgun (WGS) entry which is preliminary data.</text>
</comment>
<accession>A0AAV0WLF5</accession>
<dbReference type="InterPro" id="IPR000477">
    <property type="entry name" value="RT_dom"/>
</dbReference>
<feature type="domain" description="Reverse transcriptase" evidence="2">
    <location>
        <begin position="13"/>
        <end position="113"/>
    </location>
</feature>
<dbReference type="Proteomes" id="UP001160148">
    <property type="component" value="Unassembled WGS sequence"/>
</dbReference>
<dbReference type="Pfam" id="PF00078">
    <property type="entry name" value="RVT_1"/>
    <property type="match status" value="1"/>
</dbReference>